<dbReference type="AlphaFoldDB" id="A8ZNJ3"/>
<proteinExistence type="predicted"/>
<evidence type="ECO:0000313" key="1">
    <source>
        <dbReference type="EMBL" id="ABW32579.1"/>
    </source>
</evidence>
<dbReference type="Proteomes" id="UP000000268">
    <property type="component" value="Plasmid pREB4"/>
</dbReference>
<dbReference type="HOGENOM" id="CLU_2191183_0_0_3"/>
<dbReference type="KEGG" id="amr:AM1_D0084"/>
<organism evidence="1 2">
    <name type="scientific">Acaryochloris marina (strain MBIC 11017)</name>
    <dbReference type="NCBI Taxonomy" id="329726"/>
    <lineage>
        <taxon>Bacteria</taxon>
        <taxon>Bacillati</taxon>
        <taxon>Cyanobacteriota</taxon>
        <taxon>Cyanophyceae</taxon>
        <taxon>Acaryochloridales</taxon>
        <taxon>Acaryochloridaceae</taxon>
        <taxon>Acaryochloris</taxon>
    </lineage>
</organism>
<reference evidence="1 2" key="1">
    <citation type="journal article" date="2008" name="Proc. Natl. Acad. Sci. U.S.A.">
        <title>Niche adaptation and genome expansion in the chlorophyll d-producing cyanobacterium Acaryochloris marina.</title>
        <authorList>
            <person name="Swingley W.D."/>
            <person name="Chen M."/>
            <person name="Cheung P.C."/>
            <person name="Conrad A.L."/>
            <person name="Dejesa L.C."/>
            <person name="Hao J."/>
            <person name="Honchak B.M."/>
            <person name="Karbach L.E."/>
            <person name="Kurdoglu A."/>
            <person name="Lahiri S."/>
            <person name="Mastrian S.D."/>
            <person name="Miyashita H."/>
            <person name="Page L."/>
            <person name="Ramakrishna P."/>
            <person name="Satoh S."/>
            <person name="Sattley W.M."/>
            <person name="Shimada Y."/>
            <person name="Taylor H.L."/>
            <person name="Tomo T."/>
            <person name="Tsuchiya T."/>
            <person name="Wang Z.T."/>
            <person name="Raymond J."/>
            <person name="Mimuro M."/>
            <person name="Blankenship R.E."/>
            <person name="Touchman J.W."/>
        </authorList>
    </citation>
    <scope>NUCLEOTIDE SEQUENCE [LARGE SCALE GENOMIC DNA]</scope>
    <source>
        <strain evidence="2">MBIC 11017</strain>
        <plasmid evidence="2">Plasmid pREB4</plasmid>
    </source>
</reference>
<accession>A8ZNJ3</accession>
<evidence type="ECO:0000313" key="2">
    <source>
        <dbReference type="Proteomes" id="UP000000268"/>
    </source>
</evidence>
<gene>
    <name evidence="1" type="ordered locus">AM1_D0084</name>
</gene>
<name>A8ZNJ3_ACAM1</name>
<geneLocation type="plasmid" evidence="1 2">
    <name>pREB4</name>
</geneLocation>
<sequence>MKKIKELKSEVFVLLNVTSTIQLKKEYKSIASGKDFRFKKTWIELLESLTKCIDLKASAKVIKQSMHRVGRAVGNSYQQTEEQIATIKERVRLKKIAQGKDRLVGGGI</sequence>
<keyword evidence="2" id="KW-1185">Reference proteome</keyword>
<dbReference type="RefSeq" id="WP_012167787.1">
    <property type="nucleotide sequence ID" value="NC_009929.1"/>
</dbReference>
<dbReference type="EMBL" id="CP000841">
    <property type="protein sequence ID" value="ABW32579.1"/>
    <property type="molecule type" value="Genomic_DNA"/>
</dbReference>
<keyword evidence="1" id="KW-0614">Plasmid</keyword>
<protein>
    <submittedName>
        <fullName evidence="1">Uncharacterized protein</fullName>
    </submittedName>
</protein>